<comment type="caution">
    <text evidence="2">The sequence shown here is derived from an EMBL/GenBank/DDBJ whole genome shotgun (WGS) entry which is preliminary data.</text>
</comment>
<evidence type="ECO:0000256" key="1">
    <source>
        <dbReference type="SAM" id="MobiDB-lite"/>
    </source>
</evidence>
<evidence type="ECO:0000313" key="2">
    <source>
        <dbReference type="EMBL" id="GFO38497.1"/>
    </source>
</evidence>
<gene>
    <name evidence="2" type="ORF">PoB_006500200</name>
</gene>
<feature type="compositionally biased region" description="Low complexity" evidence="1">
    <location>
        <begin position="20"/>
        <end position="29"/>
    </location>
</feature>
<sequence length="168" mass="18220">MKQKTVSANGIGGTAKDGPLHPLHSLLHPFSQSQPKLSNGLSKKGREITPSSSFLLGGKGEKLGSMKYTSAPGGRTFLFENAGPGNVERRGTKYDNSHVSTIRHAVGAEVVTARTQIRYSKVLTDLRAYLQAPVPLTFYNERQPFPPALYKDIAHPLLNTPSVPRGIE</sequence>
<evidence type="ECO:0000313" key="3">
    <source>
        <dbReference type="Proteomes" id="UP000735302"/>
    </source>
</evidence>
<protein>
    <submittedName>
        <fullName evidence="2">Uncharacterized protein</fullName>
    </submittedName>
</protein>
<keyword evidence="3" id="KW-1185">Reference proteome</keyword>
<name>A0AAV4D2T6_9GAST</name>
<proteinExistence type="predicted"/>
<dbReference type="AlphaFoldDB" id="A0AAV4D2T6"/>
<dbReference type="EMBL" id="BLXT01007319">
    <property type="protein sequence ID" value="GFO38497.1"/>
    <property type="molecule type" value="Genomic_DNA"/>
</dbReference>
<reference evidence="2 3" key="1">
    <citation type="journal article" date="2021" name="Elife">
        <title>Chloroplast acquisition without the gene transfer in kleptoplastic sea slugs, Plakobranchus ocellatus.</title>
        <authorList>
            <person name="Maeda T."/>
            <person name="Takahashi S."/>
            <person name="Yoshida T."/>
            <person name="Shimamura S."/>
            <person name="Takaki Y."/>
            <person name="Nagai Y."/>
            <person name="Toyoda A."/>
            <person name="Suzuki Y."/>
            <person name="Arimoto A."/>
            <person name="Ishii H."/>
            <person name="Satoh N."/>
            <person name="Nishiyama T."/>
            <person name="Hasebe M."/>
            <person name="Maruyama T."/>
            <person name="Minagawa J."/>
            <person name="Obokata J."/>
            <person name="Shigenobu S."/>
        </authorList>
    </citation>
    <scope>NUCLEOTIDE SEQUENCE [LARGE SCALE GENOMIC DNA]</scope>
</reference>
<accession>A0AAV4D2T6</accession>
<feature type="compositionally biased region" description="Polar residues" evidence="1">
    <location>
        <begin position="30"/>
        <end position="41"/>
    </location>
</feature>
<dbReference type="Proteomes" id="UP000735302">
    <property type="component" value="Unassembled WGS sequence"/>
</dbReference>
<organism evidence="2 3">
    <name type="scientific">Plakobranchus ocellatus</name>
    <dbReference type="NCBI Taxonomy" id="259542"/>
    <lineage>
        <taxon>Eukaryota</taxon>
        <taxon>Metazoa</taxon>
        <taxon>Spiralia</taxon>
        <taxon>Lophotrochozoa</taxon>
        <taxon>Mollusca</taxon>
        <taxon>Gastropoda</taxon>
        <taxon>Heterobranchia</taxon>
        <taxon>Euthyneura</taxon>
        <taxon>Panpulmonata</taxon>
        <taxon>Sacoglossa</taxon>
        <taxon>Placobranchoidea</taxon>
        <taxon>Plakobranchidae</taxon>
        <taxon>Plakobranchus</taxon>
    </lineage>
</organism>
<feature type="region of interest" description="Disordered" evidence="1">
    <location>
        <begin position="1"/>
        <end position="51"/>
    </location>
</feature>